<evidence type="ECO:0000256" key="1">
    <source>
        <dbReference type="SAM" id="MobiDB-lite"/>
    </source>
</evidence>
<evidence type="ECO:0000313" key="3">
    <source>
        <dbReference type="Proteomes" id="UP001144036"/>
    </source>
</evidence>
<keyword evidence="3" id="KW-1185">Reference proteome</keyword>
<gene>
    <name evidence="2" type="ORF">OUY22_02865</name>
</gene>
<protein>
    <submittedName>
        <fullName evidence="2">Uncharacterized protein</fullName>
    </submittedName>
</protein>
<comment type="caution">
    <text evidence="2">The sequence shown here is derived from an EMBL/GenBank/DDBJ whole genome shotgun (WGS) entry which is preliminary data.</text>
</comment>
<accession>A0ABT4S575</accession>
<organism evidence="2 3">
    <name type="scientific">Nonomuraea corallina</name>
    <dbReference type="NCBI Taxonomy" id="2989783"/>
    <lineage>
        <taxon>Bacteria</taxon>
        <taxon>Bacillati</taxon>
        <taxon>Actinomycetota</taxon>
        <taxon>Actinomycetes</taxon>
        <taxon>Streptosporangiales</taxon>
        <taxon>Streptosporangiaceae</taxon>
        <taxon>Nonomuraea</taxon>
    </lineage>
</organism>
<reference evidence="2" key="1">
    <citation type="submission" date="2022-11" db="EMBL/GenBank/DDBJ databases">
        <title>Nonomuraea corallina sp. nov., a new species of the genus Nonomuraea isolated from sea side sediment in Thai sea.</title>
        <authorList>
            <person name="Ngamcharungchit C."/>
            <person name="Matsumoto A."/>
            <person name="Suriyachadkun C."/>
            <person name="Panbangred W."/>
            <person name="Inahashi Y."/>
            <person name="Intra B."/>
        </authorList>
    </citation>
    <scope>NUCLEOTIDE SEQUENCE</scope>
    <source>
        <strain evidence="2">MCN248</strain>
    </source>
</reference>
<feature type="compositionally biased region" description="Pro residues" evidence="1">
    <location>
        <begin position="159"/>
        <end position="168"/>
    </location>
</feature>
<dbReference type="RefSeq" id="WP_270153117.1">
    <property type="nucleotide sequence ID" value="NZ_JAPNNL010000006.1"/>
</dbReference>
<feature type="region of interest" description="Disordered" evidence="1">
    <location>
        <begin position="135"/>
        <end position="183"/>
    </location>
</feature>
<proteinExistence type="predicted"/>
<dbReference type="EMBL" id="JAPNNL010000006">
    <property type="protein sequence ID" value="MDA0632342.1"/>
    <property type="molecule type" value="Genomic_DNA"/>
</dbReference>
<name>A0ABT4S575_9ACTN</name>
<dbReference type="Proteomes" id="UP001144036">
    <property type="component" value="Unassembled WGS sequence"/>
</dbReference>
<evidence type="ECO:0000313" key="2">
    <source>
        <dbReference type="EMBL" id="MDA0632342.1"/>
    </source>
</evidence>
<sequence>MANYDEVKAWLDSDAQTLDRLAQAGEGLKALFSEGEWDESVIGVIHNYPNGLHDWRDRLSRVRAEVEKRGLPPEKSPLEKLEDTLIRLAADQEEVSRSLAATHEEIAKNLATLHEHTMRAMSTQASAIQETLKGFREFTAPSQETAPSAKSEEYLDPLPEQPSAPPAEQPADDPPENSSFWKN</sequence>